<sequence>MQYRVSCIVIVALETPACRFVWRTTSRFEVGLEGAGTATCQQNRKEDEGPEVGVAALPEPQRAIADLKKQINEDKDLQWYHSSGTSESAVFCTYAEFPRKGGVHVRSAQVTWIYRTKKVETGATLTHIYIFTYVHIRVSTEKCLLADERTKVDSELAGRGLEGLLELKQ</sequence>
<reference evidence="1 2" key="1">
    <citation type="submission" date="2024-05" db="EMBL/GenBank/DDBJ databases">
        <title>Culex pipiens pipiens assembly and annotation.</title>
        <authorList>
            <person name="Alout H."/>
            <person name="Durand T."/>
        </authorList>
    </citation>
    <scope>NUCLEOTIDE SEQUENCE [LARGE SCALE GENOMIC DNA]</scope>
    <source>
        <strain evidence="1">HA-2024</strain>
        <tissue evidence="1">Whole body</tissue>
    </source>
</reference>
<accession>A0ABD1CLI1</accession>
<keyword evidence="2" id="KW-1185">Reference proteome</keyword>
<name>A0ABD1CLI1_CULPP</name>
<organism evidence="1 2">
    <name type="scientific">Culex pipiens pipiens</name>
    <name type="common">Northern house mosquito</name>
    <dbReference type="NCBI Taxonomy" id="38569"/>
    <lineage>
        <taxon>Eukaryota</taxon>
        <taxon>Metazoa</taxon>
        <taxon>Ecdysozoa</taxon>
        <taxon>Arthropoda</taxon>
        <taxon>Hexapoda</taxon>
        <taxon>Insecta</taxon>
        <taxon>Pterygota</taxon>
        <taxon>Neoptera</taxon>
        <taxon>Endopterygota</taxon>
        <taxon>Diptera</taxon>
        <taxon>Nematocera</taxon>
        <taxon>Culicoidea</taxon>
        <taxon>Culicidae</taxon>
        <taxon>Culicinae</taxon>
        <taxon>Culicini</taxon>
        <taxon>Culex</taxon>
        <taxon>Culex</taxon>
    </lineage>
</organism>
<dbReference type="EMBL" id="JBEHCU010011163">
    <property type="protein sequence ID" value="KAL1377130.1"/>
    <property type="molecule type" value="Genomic_DNA"/>
</dbReference>
<protein>
    <submittedName>
        <fullName evidence="1">Uncharacterized protein</fullName>
    </submittedName>
</protein>
<evidence type="ECO:0000313" key="1">
    <source>
        <dbReference type="EMBL" id="KAL1377130.1"/>
    </source>
</evidence>
<dbReference type="Proteomes" id="UP001562425">
    <property type="component" value="Unassembled WGS sequence"/>
</dbReference>
<comment type="caution">
    <text evidence="1">The sequence shown here is derived from an EMBL/GenBank/DDBJ whole genome shotgun (WGS) entry which is preliminary data.</text>
</comment>
<gene>
    <name evidence="1" type="ORF">pipiens_016463</name>
</gene>
<proteinExistence type="predicted"/>
<feature type="non-terminal residue" evidence="1">
    <location>
        <position position="169"/>
    </location>
</feature>
<evidence type="ECO:0000313" key="2">
    <source>
        <dbReference type="Proteomes" id="UP001562425"/>
    </source>
</evidence>
<dbReference type="AlphaFoldDB" id="A0ABD1CLI1"/>